<proteinExistence type="predicted"/>
<evidence type="ECO:0000313" key="3">
    <source>
        <dbReference type="Proteomes" id="UP000250557"/>
    </source>
</evidence>
<gene>
    <name evidence="1" type="ORF">DIU31_001325</name>
    <name evidence="2" type="ORF">J3L21_26440</name>
</gene>
<reference evidence="2 4" key="2">
    <citation type="submission" date="2021-03" db="EMBL/GenBank/DDBJ databases">
        <title>Mucilaginibacter strains isolated from gold and copper mining confer multi heavy-metal resistance.</title>
        <authorList>
            <person name="Li Y."/>
        </authorList>
    </citation>
    <scope>NUCLEOTIDE SEQUENCE [LARGE SCALE GENOMIC DNA]</scope>
    <source>
        <strain evidence="2 4">P2-4</strain>
    </source>
</reference>
<evidence type="ECO:0000313" key="1">
    <source>
        <dbReference type="EMBL" id="QEM02225.1"/>
    </source>
</evidence>
<dbReference type="EMBL" id="CP043451">
    <property type="protein sequence ID" value="QEM02225.1"/>
    <property type="molecule type" value="Genomic_DNA"/>
</dbReference>
<name>A0AAE6MG68_9SPHI</name>
<dbReference type="AlphaFoldDB" id="A0AAE6MG68"/>
<evidence type="ECO:0000313" key="2">
    <source>
        <dbReference type="EMBL" id="QTE49040.1"/>
    </source>
</evidence>
<sequence length="62" mass="7002">MAATEIKTEINKVLENVPEDALADVLSYLKQLPLKTLDDIKLTAHLRQILTEDSELLDRLAQ</sequence>
<dbReference type="Proteomes" id="UP000663940">
    <property type="component" value="Chromosome"/>
</dbReference>
<reference evidence="1 3" key="1">
    <citation type="submission" date="2019-08" db="EMBL/GenBank/DDBJ databases">
        <title>Comparative genome analysis confer to the adaptation heavy metal polluted environment.</title>
        <authorList>
            <person name="Li Y."/>
        </authorList>
    </citation>
    <scope>NUCLEOTIDE SEQUENCE [LARGE SCALE GENOMIC DNA]</scope>
    <source>
        <strain evidence="1 3">P2</strain>
    </source>
</reference>
<dbReference type="Proteomes" id="UP000250557">
    <property type="component" value="Chromosome"/>
</dbReference>
<protein>
    <submittedName>
        <fullName evidence="1">Uncharacterized protein</fullName>
    </submittedName>
</protein>
<accession>A0AAE6MG68</accession>
<dbReference type="RefSeq" id="WP_112657710.1">
    <property type="nucleotide sequence ID" value="NZ_CP043451.1"/>
</dbReference>
<organism evidence="1 3">
    <name type="scientific">Mucilaginibacter rubeus</name>
    <dbReference type="NCBI Taxonomy" id="2027860"/>
    <lineage>
        <taxon>Bacteria</taxon>
        <taxon>Pseudomonadati</taxon>
        <taxon>Bacteroidota</taxon>
        <taxon>Sphingobacteriia</taxon>
        <taxon>Sphingobacteriales</taxon>
        <taxon>Sphingobacteriaceae</taxon>
        <taxon>Mucilaginibacter</taxon>
    </lineage>
</organism>
<evidence type="ECO:0000313" key="4">
    <source>
        <dbReference type="Proteomes" id="UP000663940"/>
    </source>
</evidence>
<keyword evidence="4" id="KW-1185">Reference proteome</keyword>
<dbReference type="EMBL" id="CP071880">
    <property type="protein sequence ID" value="QTE49040.1"/>
    <property type="molecule type" value="Genomic_DNA"/>
</dbReference>